<dbReference type="EMBL" id="SNYW01000007">
    <property type="protein sequence ID" value="TDQ82922.1"/>
    <property type="molecule type" value="Genomic_DNA"/>
</dbReference>
<dbReference type="PANTHER" id="PTHR46438">
    <property type="entry name" value="ALPHA/BETA-HYDROLASES SUPERFAMILY PROTEIN"/>
    <property type="match status" value="1"/>
</dbReference>
<dbReference type="PANTHER" id="PTHR46438:SF2">
    <property type="entry name" value="ALPHA_BETA-HYDROLASES SUPERFAMILY PROTEIN"/>
    <property type="match status" value="1"/>
</dbReference>
<organism evidence="2 3">
    <name type="scientific">Dongia mobilis</name>
    <dbReference type="NCBI Taxonomy" id="578943"/>
    <lineage>
        <taxon>Bacteria</taxon>
        <taxon>Pseudomonadati</taxon>
        <taxon>Pseudomonadota</taxon>
        <taxon>Alphaproteobacteria</taxon>
        <taxon>Rhodospirillales</taxon>
        <taxon>Dongiaceae</taxon>
        <taxon>Dongia</taxon>
    </lineage>
</organism>
<gene>
    <name evidence="2" type="ORF">A8950_1203</name>
</gene>
<dbReference type="InterPro" id="IPR029058">
    <property type="entry name" value="AB_hydrolase_fold"/>
</dbReference>
<dbReference type="SUPFAM" id="SSF53474">
    <property type="entry name" value="alpha/beta-Hydrolases"/>
    <property type="match status" value="1"/>
</dbReference>
<evidence type="ECO:0000313" key="2">
    <source>
        <dbReference type="EMBL" id="TDQ82922.1"/>
    </source>
</evidence>
<reference evidence="2 3" key="1">
    <citation type="submission" date="2019-03" db="EMBL/GenBank/DDBJ databases">
        <title>Genomic Encyclopedia of Type Strains, Phase III (KMG-III): the genomes of soil and plant-associated and newly described type strains.</title>
        <authorList>
            <person name="Whitman W."/>
        </authorList>
    </citation>
    <scope>NUCLEOTIDE SEQUENCE [LARGE SCALE GENOMIC DNA]</scope>
    <source>
        <strain evidence="2 3">CGMCC 1.7660</strain>
    </source>
</reference>
<evidence type="ECO:0000313" key="3">
    <source>
        <dbReference type="Proteomes" id="UP000295783"/>
    </source>
</evidence>
<keyword evidence="3" id="KW-1185">Reference proteome</keyword>
<name>A0A4R6WV19_9PROT</name>
<dbReference type="InterPro" id="IPR000073">
    <property type="entry name" value="AB_hydrolase_1"/>
</dbReference>
<proteinExistence type="predicted"/>
<protein>
    <submittedName>
        <fullName evidence="2">Pimeloyl-ACP methyl ester carboxylesterase</fullName>
    </submittedName>
</protein>
<comment type="caution">
    <text evidence="2">The sequence shown here is derived from an EMBL/GenBank/DDBJ whole genome shotgun (WGS) entry which is preliminary data.</text>
</comment>
<sequence>MFWALMAFAAFAVLVGLVVLGWIAYCGIFIPRQMPLPPALSGKREELDTPAGRVSYYRAGPPAGRPLLLIHSVNAAGSAYEVLPLFDQYGGRRPVYALELPGFGFSARDNRPYTPRLMTDAIIAMAREITRLHGGPDGTVPVDALALSLSSEFLARAAMEQPDLFRSVAFVSPTGFNRSTPEQAPAGSTRAMPGLRRALTLPIWRRALFAALTSRPSIRFFLEKTWGGKSIDEGMVTYDYATAHQPGAEHAPYCFVSGYLFSRDIRAIYRALSCPVWMLHGTRGDFVDYSGAPAFKDRPGWEIHILETGALPHFERLEVFAHAYDAFCSKLDAPGGSRIASGPEAALRPHG</sequence>
<dbReference type="Gene3D" id="3.40.50.1820">
    <property type="entry name" value="alpha/beta hydrolase"/>
    <property type="match status" value="1"/>
</dbReference>
<dbReference type="Pfam" id="PF12697">
    <property type="entry name" value="Abhydrolase_6"/>
    <property type="match status" value="1"/>
</dbReference>
<accession>A0A4R6WV19</accession>
<dbReference type="AlphaFoldDB" id="A0A4R6WV19"/>
<dbReference type="Proteomes" id="UP000295783">
    <property type="component" value="Unassembled WGS sequence"/>
</dbReference>
<evidence type="ECO:0000259" key="1">
    <source>
        <dbReference type="Pfam" id="PF12697"/>
    </source>
</evidence>
<feature type="domain" description="AB hydrolase-1" evidence="1">
    <location>
        <begin position="67"/>
        <end position="322"/>
    </location>
</feature>